<keyword evidence="2" id="KW-1185">Reference proteome</keyword>
<name>A0A822YKT5_NELNU</name>
<organism evidence="1 2">
    <name type="scientific">Nelumbo nucifera</name>
    <name type="common">Sacred lotus</name>
    <dbReference type="NCBI Taxonomy" id="4432"/>
    <lineage>
        <taxon>Eukaryota</taxon>
        <taxon>Viridiplantae</taxon>
        <taxon>Streptophyta</taxon>
        <taxon>Embryophyta</taxon>
        <taxon>Tracheophyta</taxon>
        <taxon>Spermatophyta</taxon>
        <taxon>Magnoliopsida</taxon>
        <taxon>Proteales</taxon>
        <taxon>Nelumbonaceae</taxon>
        <taxon>Nelumbo</taxon>
    </lineage>
</organism>
<evidence type="ECO:0000313" key="1">
    <source>
        <dbReference type="EMBL" id="DAD32713.1"/>
    </source>
</evidence>
<dbReference type="EMBL" id="DUZY01000003">
    <property type="protein sequence ID" value="DAD32713.1"/>
    <property type="molecule type" value="Genomic_DNA"/>
</dbReference>
<dbReference type="AlphaFoldDB" id="A0A822YKT5"/>
<gene>
    <name evidence="1" type="ORF">HUJ06_011564</name>
</gene>
<dbReference type="Proteomes" id="UP000607653">
    <property type="component" value="Unassembled WGS sequence"/>
</dbReference>
<proteinExistence type="predicted"/>
<comment type="caution">
    <text evidence="1">The sequence shown here is derived from an EMBL/GenBank/DDBJ whole genome shotgun (WGS) entry which is preliminary data.</text>
</comment>
<sequence length="43" mass="4894">MAVTDAQNPLLNEITCGSLLQKLQAFLFNLSNLKVYHISFSFY</sequence>
<accession>A0A822YKT5</accession>
<reference evidence="1 2" key="1">
    <citation type="journal article" date="2020" name="Mol. Biol. Evol.">
        <title>Distinct Expression and Methylation Patterns for Genes with Different Fates following a Single Whole-Genome Duplication in Flowering Plants.</title>
        <authorList>
            <person name="Shi T."/>
            <person name="Rahmani R.S."/>
            <person name="Gugger P.F."/>
            <person name="Wang M."/>
            <person name="Li H."/>
            <person name="Zhang Y."/>
            <person name="Li Z."/>
            <person name="Wang Q."/>
            <person name="Van de Peer Y."/>
            <person name="Marchal K."/>
            <person name="Chen J."/>
        </authorList>
    </citation>
    <scope>NUCLEOTIDE SEQUENCE [LARGE SCALE GENOMIC DNA]</scope>
    <source>
        <tissue evidence="1">Leaf</tissue>
    </source>
</reference>
<protein>
    <submittedName>
        <fullName evidence="1">Uncharacterized protein</fullName>
    </submittedName>
</protein>
<evidence type="ECO:0000313" key="2">
    <source>
        <dbReference type="Proteomes" id="UP000607653"/>
    </source>
</evidence>